<keyword evidence="1" id="KW-0812">Transmembrane</keyword>
<evidence type="ECO:0000256" key="1">
    <source>
        <dbReference type="SAM" id="Phobius"/>
    </source>
</evidence>
<keyword evidence="3" id="KW-1185">Reference proteome</keyword>
<proteinExistence type="predicted"/>
<evidence type="ECO:0000313" key="3">
    <source>
        <dbReference type="Proteomes" id="UP000198660"/>
    </source>
</evidence>
<dbReference type="EMBL" id="FPAA01000022">
    <property type="protein sequence ID" value="SFT05331.1"/>
    <property type="molecule type" value="Genomic_DNA"/>
</dbReference>
<dbReference type="AlphaFoldDB" id="A0A1I6UV93"/>
<sequence length="147" mass="17536">MVKMWWQVILAGFFSLLSMLCFSAMEGQGSPWIWWRMLTFESISSILFLLCGAFLGSRVMIRGFARFFELPLPFWDPLRRKNCWPSFFATGVLGALFYEWSIYGKGMILIFVLREIWMYRSLQRRIRRSGWRKKKTPVVLKKILDKD</sequence>
<reference evidence="3" key="1">
    <citation type="submission" date="2016-10" db="EMBL/GenBank/DDBJ databases">
        <authorList>
            <person name="Varghese N."/>
            <person name="Submissions S."/>
        </authorList>
    </citation>
    <scope>NUCLEOTIDE SEQUENCE [LARGE SCALE GENOMIC DNA]</scope>
    <source>
        <strain evidence="3">DSM 45789</strain>
    </source>
</reference>
<name>A0A1I6UV93_9BACL</name>
<accession>A0A1I6UV93</accession>
<feature type="transmembrane region" description="Helical" evidence="1">
    <location>
        <begin position="106"/>
        <end position="122"/>
    </location>
</feature>
<keyword evidence="1" id="KW-0472">Membrane</keyword>
<evidence type="ECO:0000313" key="2">
    <source>
        <dbReference type="EMBL" id="SFT05331.1"/>
    </source>
</evidence>
<dbReference type="Proteomes" id="UP000198660">
    <property type="component" value="Unassembled WGS sequence"/>
</dbReference>
<keyword evidence="1" id="KW-1133">Transmembrane helix</keyword>
<feature type="transmembrane region" description="Helical" evidence="1">
    <location>
        <begin position="33"/>
        <end position="61"/>
    </location>
</feature>
<organism evidence="2 3">
    <name type="scientific">Marininema halotolerans</name>
    <dbReference type="NCBI Taxonomy" id="1155944"/>
    <lineage>
        <taxon>Bacteria</taxon>
        <taxon>Bacillati</taxon>
        <taxon>Bacillota</taxon>
        <taxon>Bacilli</taxon>
        <taxon>Bacillales</taxon>
        <taxon>Thermoactinomycetaceae</taxon>
        <taxon>Marininema</taxon>
    </lineage>
</organism>
<gene>
    <name evidence="2" type="ORF">SAMN05444972_12215</name>
</gene>
<protein>
    <submittedName>
        <fullName evidence="2">Uncharacterized protein</fullName>
    </submittedName>
</protein>